<dbReference type="AlphaFoldDB" id="A0A162DEE0"/>
<gene>
    <name evidence="2" type="ORF">A4G28_24170</name>
</gene>
<proteinExistence type="predicted"/>
<feature type="region of interest" description="Disordered" evidence="1">
    <location>
        <begin position="42"/>
        <end position="62"/>
    </location>
</feature>
<feature type="region of interest" description="Disordered" evidence="1">
    <location>
        <begin position="81"/>
        <end position="100"/>
    </location>
</feature>
<dbReference type="Proteomes" id="UP000077342">
    <property type="component" value="Unassembled WGS sequence"/>
</dbReference>
<protein>
    <submittedName>
        <fullName evidence="2">Uncharacterized protein</fullName>
    </submittedName>
</protein>
<evidence type="ECO:0000313" key="2">
    <source>
        <dbReference type="EMBL" id="KZS66404.1"/>
    </source>
</evidence>
<comment type="caution">
    <text evidence="2">The sequence shown here is derived from an EMBL/GenBank/DDBJ whole genome shotgun (WGS) entry which is preliminary data.</text>
</comment>
<keyword evidence="3" id="KW-1185">Reference proteome</keyword>
<sequence>MKTFWTAWKDEQLPDGTVIWTAPNGGTYTTRPGSWIFFPAWNTTTSDLPPTPTPATTIGDRGVMMPHRQRTRAAEVARRIKSERALNDAHVAERNKPPPF</sequence>
<name>A0A162DEE0_9MYCO</name>
<accession>A0A162DEE0</accession>
<reference evidence="3" key="1">
    <citation type="submission" date="2016-04" db="EMBL/GenBank/DDBJ databases">
        <authorList>
            <person name="Strapagiel D."/>
            <person name="Borowka P."/>
            <person name="Marciniak B."/>
            <person name="Bakula Z."/>
            <person name="Van Ingen J."/>
            <person name="Safianowska A."/>
            <person name="Dziadek J."/>
            <person name="Jagielski T."/>
        </authorList>
    </citation>
    <scope>NUCLEOTIDE SEQUENCE [LARGE SCALE GENOMIC DNA]</scope>
    <source>
        <strain evidence="3">1010001458</strain>
    </source>
</reference>
<organism evidence="2 3">
    <name type="scientific">Mycobacterium ostraviense</name>
    <dbReference type="NCBI Taxonomy" id="2738409"/>
    <lineage>
        <taxon>Bacteria</taxon>
        <taxon>Bacillati</taxon>
        <taxon>Actinomycetota</taxon>
        <taxon>Actinomycetes</taxon>
        <taxon>Mycobacteriales</taxon>
        <taxon>Mycobacteriaceae</taxon>
        <taxon>Mycobacterium</taxon>
    </lineage>
</organism>
<evidence type="ECO:0000256" key="1">
    <source>
        <dbReference type="SAM" id="MobiDB-lite"/>
    </source>
</evidence>
<dbReference type="EMBL" id="LWCI01000048">
    <property type="protein sequence ID" value="KZS66404.1"/>
    <property type="molecule type" value="Genomic_DNA"/>
</dbReference>
<evidence type="ECO:0000313" key="3">
    <source>
        <dbReference type="Proteomes" id="UP000077342"/>
    </source>
</evidence>